<dbReference type="InterPro" id="IPR011712">
    <property type="entry name" value="Sig_transdc_His_kin_sub3_dim/P"/>
</dbReference>
<keyword evidence="5" id="KW-0547">Nucleotide-binding</keyword>
<comment type="catalytic activity">
    <reaction evidence="1">
        <text>ATP + protein L-histidine = ADP + protein N-phospho-L-histidine.</text>
        <dbReference type="EC" id="2.7.13.3"/>
    </reaction>
</comment>
<evidence type="ECO:0000313" key="14">
    <source>
        <dbReference type="Proteomes" id="UP001501057"/>
    </source>
</evidence>
<keyword evidence="9" id="KW-0472">Membrane</keyword>
<dbReference type="Gene3D" id="1.20.5.1930">
    <property type="match status" value="1"/>
</dbReference>
<dbReference type="PANTHER" id="PTHR24421">
    <property type="entry name" value="NITRATE/NITRITE SENSOR PROTEIN NARX-RELATED"/>
    <property type="match status" value="1"/>
</dbReference>
<evidence type="ECO:0000259" key="11">
    <source>
        <dbReference type="Pfam" id="PF07730"/>
    </source>
</evidence>
<feature type="transmembrane region" description="Helical" evidence="9">
    <location>
        <begin position="77"/>
        <end position="96"/>
    </location>
</feature>
<keyword evidence="3" id="KW-0597">Phosphoprotein</keyword>
<evidence type="ECO:0000259" key="12">
    <source>
        <dbReference type="Pfam" id="PF23539"/>
    </source>
</evidence>
<dbReference type="Pfam" id="PF02518">
    <property type="entry name" value="HATPase_c"/>
    <property type="match status" value="1"/>
</dbReference>
<feature type="domain" description="DUF7134" evidence="12">
    <location>
        <begin position="2"/>
        <end position="140"/>
    </location>
</feature>
<protein>
    <recommendedName>
        <fullName evidence="2">histidine kinase</fullName>
        <ecNumber evidence="2">2.7.13.3</ecNumber>
    </recommendedName>
</protein>
<dbReference type="InterPro" id="IPR055558">
    <property type="entry name" value="DUF7134"/>
</dbReference>
<dbReference type="EC" id="2.7.13.3" evidence="2"/>
<feature type="transmembrane region" description="Helical" evidence="9">
    <location>
        <begin position="116"/>
        <end position="136"/>
    </location>
</feature>
<evidence type="ECO:0000313" key="13">
    <source>
        <dbReference type="EMBL" id="GAA1740927.1"/>
    </source>
</evidence>
<dbReference type="InterPro" id="IPR050482">
    <property type="entry name" value="Sensor_HK_TwoCompSys"/>
</dbReference>
<evidence type="ECO:0000256" key="7">
    <source>
        <dbReference type="ARBA" id="ARBA00022840"/>
    </source>
</evidence>
<feature type="transmembrane region" description="Helical" evidence="9">
    <location>
        <begin position="39"/>
        <end position="56"/>
    </location>
</feature>
<feature type="domain" description="Signal transduction histidine kinase subgroup 3 dimerisation and phosphoacceptor" evidence="11">
    <location>
        <begin position="169"/>
        <end position="235"/>
    </location>
</feature>
<proteinExistence type="predicted"/>
<keyword evidence="9" id="KW-0812">Transmembrane</keyword>
<evidence type="ECO:0000256" key="9">
    <source>
        <dbReference type="SAM" id="Phobius"/>
    </source>
</evidence>
<dbReference type="InterPro" id="IPR036890">
    <property type="entry name" value="HATPase_C_sf"/>
</dbReference>
<evidence type="ECO:0000256" key="5">
    <source>
        <dbReference type="ARBA" id="ARBA00022741"/>
    </source>
</evidence>
<keyword evidence="7" id="KW-0067">ATP-binding</keyword>
<dbReference type="SUPFAM" id="SSF55874">
    <property type="entry name" value="ATPase domain of HSP90 chaperone/DNA topoisomerase II/histidine kinase"/>
    <property type="match status" value="1"/>
</dbReference>
<dbReference type="Pfam" id="PF23539">
    <property type="entry name" value="DUF7134"/>
    <property type="match status" value="1"/>
</dbReference>
<feature type="domain" description="Histidine kinase/HSP90-like ATPase" evidence="10">
    <location>
        <begin position="279"/>
        <end position="362"/>
    </location>
</feature>
<gene>
    <name evidence="13" type="ORF">GCM10009710_21390</name>
</gene>
<dbReference type="CDD" id="cd16917">
    <property type="entry name" value="HATPase_UhpB-NarQ-NarX-like"/>
    <property type="match status" value="1"/>
</dbReference>
<organism evidence="13 14">
    <name type="scientific">Aeromicrobium alkaliterrae</name>
    <dbReference type="NCBI Taxonomy" id="302168"/>
    <lineage>
        <taxon>Bacteria</taxon>
        <taxon>Bacillati</taxon>
        <taxon>Actinomycetota</taxon>
        <taxon>Actinomycetes</taxon>
        <taxon>Propionibacteriales</taxon>
        <taxon>Nocardioidaceae</taxon>
        <taxon>Aeromicrobium</taxon>
    </lineage>
</organism>
<keyword evidence="9" id="KW-1133">Transmembrane helix</keyword>
<keyword evidence="14" id="KW-1185">Reference proteome</keyword>
<evidence type="ECO:0000256" key="4">
    <source>
        <dbReference type="ARBA" id="ARBA00022679"/>
    </source>
</evidence>
<name>A0ABN2JW00_9ACTN</name>
<evidence type="ECO:0000259" key="10">
    <source>
        <dbReference type="Pfam" id="PF02518"/>
    </source>
</evidence>
<evidence type="ECO:0000256" key="1">
    <source>
        <dbReference type="ARBA" id="ARBA00000085"/>
    </source>
</evidence>
<dbReference type="GO" id="GO:0016301">
    <property type="term" value="F:kinase activity"/>
    <property type="evidence" value="ECO:0007669"/>
    <property type="project" value="UniProtKB-KW"/>
</dbReference>
<dbReference type="Gene3D" id="3.30.565.10">
    <property type="entry name" value="Histidine kinase-like ATPase, C-terminal domain"/>
    <property type="match status" value="1"/>
</dbReference>
<accession>A0ABN2JW00</accession>
<dbReference type="InterPro" id="IPR003594">
    <property type="entry name" value="HATPase_dom"/>
</dbReference>
<evidence type="ECO:0000256" key="3">
    <source>
        <dbReference type="ARBA" id="ARBA00022553"/>
    </source>
</evidence>
<sequence>MALLALSVVVVGASAGSLTWLLLGLAQTIPLIWRRHHPVAVYAAIAGASVVQALVIDTPIVSQLAYPVALYNLARHGSALAGAVGLLVGLAGSVVAAVDWSQTAYASYVRPDLTDYVPYAFTIGAIVIVAWALGTLSRVRDAYVQALVEQGERRVIEAEQRVLLAAGRERARIAREMHDVVAHGLSVIVVQADGGRYAAAKDPAIAARTLETVAETGRASLADMRRLLGLLRTGEESGRAPQPGLPDLSALIDLARETGARVTADLPGPDVQLPEAEALTVYRIVQESLTNVRKHAGTAAEVHVEVTVGSAVVVTITDTGRGAQAPTADGLGLVGMGERVAVHRGSLTAGPGHDGGWVVTARWTR</sequence>
<keyword evidence="8" id="KW-0902">Two-component regulatory system</keyword>
<evidence type="ECO:0000256" key="8">
    <source>
        <dbReference type="ARBA" id="ARBA00023012"/>
    </source>
</evidence>
<dbReference type="PANTHER" id="PTHR24421:SF10">
    <property type="entry name" value="NITRATE_NITRITE SENSOR PROTEIN NARQ"/>
    <property type="match status" value="1"/>
</dbReference>
<dbReference type="EMBL" id="BAAAME010000004">
    <property type="protein sequence ID" value="GAA1740927.1"/>
    <property type="molecule type" value="Genomic_DNA"/>
</dbReference>
<keyword evidence="4" id="KW-0808">Transferase</keyword>
<dbReference type="Proteomes" id="UP001501057">
    <property type="component" value="Unassembled WGS sequence"/>
</dbReference>
<comment type="caution">
    <text evidence="13">The sequence shown here is derived from an EMBL/GenBank/DDBJ whole genome shotgun (WGS) entry which is preliminary data.</text>
</comment>
<reference evidence="13 14" key="1">
    <citation type="journal article" date="2019" name="Int. J. Syst. Evol. Microbiol.">
        <title>The Global Catalogue of Microorganisms (GCM) 10K type strain sequencing project: providing services to taxonomists for standard genome sequencing and annotation.</title>
        <authorList>
            <consortium name="The Broad Institute Genomics Platform"/>
            <consortium name="The Broad Institute Genome Sequencing Center for Infectious Disease"/>
            <person name="Wu L."/>
            <person name="Ma J."/>
        </authorList>
    </citation>
    <scope>NUCLEOTIDE SEQUENCE [LARGE SCALE GENOMIC DNA]</scope>
    <source>
        <strain evidence="13 14">JCM 13518</strain>
    </source>
</reference>
<evidence type="ECO:0000256" key="2">
    <source>
        <dbReference type="ARBA" id="ARBA00012438"/>
    </source>
</evidence>
<evidence type="ECO:0000256" key="6">
    <source>
        <dbReference type="ARBA" id="ARBA00022777"/>
    </source>
</evidence>
<keyword evidence="6 13" id="KW-0418">Kinase</keyword>
<dbReference type="Pfam" id="PF07730">
    <property type="entry name" value="HisKA_3"/>
    <property type="match status" value="1"/>
</dbReference>